<accession>A0AA89BW72</accession>
<evidence type="ECO:0000256" key="6">
    <source>
        <dbReference type="SAM" id="Phobius"/>
    </source>
</evidence>
<feature type="transmembrane region" description="Helical" evidence="6">
    <location>
        <begin position="123"/>
        <end position="146"/>
    </location>
</feature>
<dbReference type="InterPro" id="IPR029020">
    <property type="entry name" value="Ammonium/urea_transptr"/>
</dbReference>
<dbReference type="Proteomes" id="UP001186944">
    <property type="component" value="Unassembled WGS sequence"/>
</dbReference>
<dbReference type="Gene3D" id="1.10.3430.10">
    <property type="entry name" value="Ammonium transporter AmtB like domains"/>
    <property type="match status" value="1"/>
</dbReference>
<comment type="subcellular location">
    <subcellularLocation>
        <location evidence="1">Membrane</location>
        <topology evidence="1">Multi-pass membrane protein</topology>
    </subcellularLocation>
</comment>
<reference evidence="8" key="1">
    <citation type="submission" date="2019-08" db="EMBL/GenBank/DDBJ databases">
        <title>The improved chromosome-level genome for the pearl oyster Pinctada fucata martensii using PacBio sequencing and Hi-C.</title>
        <authorList>
            <person name="Zheng Z."/>
        </authorList>
    </citation>
    <scope>NUCLEOTIDE SEQUENCE</scope>
    <source>
        <strain evidence="8">ZZ-2019</strain>
        <tissue evidence="8">Adductor muscle</tissue>
    </source>
</reference>
<gene>
    <name evidence="8" type="ORF">FSP39_002279</name>
</gene>
<keyword evidence="4 6" id="KW-0472">Membrane</keyword>
<dbReference type="EMBL" id="VSWD01000007">
    <property type="protein sequence ID" value="KAK3096674.1"/>
    <property type="molecule type" value="Genomic_DNA"/>
</dbReference>
<dbReference type="PANTHER" id="PTHR11730:SF58">
    <property type="entry name" value="AMMONIUM TRANSPORTER"/>
    <property type="match status" value="1"/>
</dbReference>
<keyword evidence="9" id="KW-1185">Reference proteome</keyword>
<dbReference type="AlphaFoldDB" id="A0AA89BW72"/>
<feature type="transmembrane region" description="Helical" evidence="6">
    <location>
        <begin position="12"/>
        <end position="34"/>
    </location>
</feature>
<sequence>AVRQKNEANIMVKNAIDIIFGGLSYWMFGFGLSFGDSEGSNPFVGVGYFFVETTDENMGIVFATFVFQLSFSTTATTIVSGAMAERTRLTAYIVFSFLNTFIYCLPAHWYWASNGFLRELGIVDVAGSGVVHLVGGVSAFIAASILKPRTKRYENPELFASGDHVSSLIGMFTLWWGWLAFNCGSTFGISGGKWKLASRSAVTTLNASLGGGITGVIISKSETEGIQNQDKTGTKANKQKPPPHEKKRTPDMGVRPGAQEE</sequence>
<evidence type="ECO:0000313" key="8">
    <source>
        <dbReference type="EMBL" id="KAK3096674.1"/>
    </source>
</evidence>
<proteinExistence type="predicted"/>
<evidence type="ECO:0000256" key="2">
    <source>
        <dbReference type="ARBA" id="ARBA00022692"/>
    </source>
</evidence>
<dbReference type="GO" id="GO:0005886">
    <property type="term" value="C:plasma membrane"/>
    <property type="evidence" value="ECO:0007669"/>
    <property type="project" value="TreeGrafter"/>
</dbReference>
<comment type="caution">
    <text evidence="8">The sequence shown here is derived from an EMBL/GenBank/DDBJ whole genome shotgun (WGS) entry which is preliminary data.</text>
</comment>
<dbReference type="InterPro" id="IPR024041">
    <property type="entry name" value="NH4_transpt_AmtB-like_dom"/>
</dbReference>
<dbReference type="SUPFAM" id="SSF111352">
    <property type="entry name" value="Ammonium transporter"/>
    <property type="match status" value="1"/>
</dbReference>
<evidence type="ECO:0000256" key="4">
    <source>
        <dbReference type="ARBA" id="ARBA00023136"/>
    </source>
</evidence>
<dbReference type="GO" id="GO:0008519">
    <property type="term" value="F:ammonium channel activity"/>
    <property type="evidence" value="ECO:0007669"/>
    <property type="project" value="InterPro"/>
</dbReference>
<evidence type="ECO:0000259" key="7">
    <source>
        <dbReference type="Pfam" id="PF00909"/>
    </source>
</evidence>
<dbReference type="GO" id="GO:0097272">
    <property type="term" value="P:ammonium homeostasis"/>
    <property type="evidence" value="ECO:0007669"/>
    <property type="project" value="TreeGrafter"/>
</dbReference>
<feature type="non-terminal residue" evidence="8">
    <location>
        <position position="1"/>
    </location>
</feature>
<evidence type="ECO:0000256" key="1">
    <source>
        <dbReference type="ARBA" id="ARBA00004141"/>
    </source>
</evidence>
<feature type="transmembrane region" description="Helical" evidence="6">
    <location>
        <begin position="91"/>
        <end position="111"/>
    </location>
</feature>
<name>A0AA89BW72_PINIB</name>
<dbReference type="Pfam" id="PF00909">
    <property type="entry name" value="Ammonium_transp"/>
    <property type="match status" value="1"/>
</dbReference>
<feature type="compositionally biased region" description="Polar residues" evidence="5">
    <location>
        <begin position="224"/>
        <end position="236"/>
    </location>
</feature>
<evidence type="ECO:0000256" key="3">
    <source>
        <dbReference type="ARBA" id="ARBA00022989"/>
    </source>
</evidence>
<organism evidence="8 9">
    <name type="scientific">Pinctada imbricata</name>
    <name type="common">Atlantic pearl-oyster</name>
    <name type="synonym">Pinctada martensii</name>
    <dbReference type="NCBI Taxonomy" id="66713"/>
    <lineage>
        <taxon>Eukaryota</taxon>
        <taxon>Metazoa</taxon>
        <taxon>Spiralia</taxon>
        <taxon>Lophotrochozoa</taxon>
        <taxon>Mollusca</taxon>
        <taxon>Bivalvia</taxon>
        <taxon>Autobranchia</taxon>
        <taxon>Pteriomorphia</taxon>
        <taxon>Pterioida</taxon>
        <taxon>Pterioidea</taxon>
        <taxon>Pteriidae</taxon>
        <taxon>Pinctada</taxon>
    </lineage>
</organism>
<evidence type="ECO:0000313" key="9">
    <source>
        <dbReference type="Proteomes" id="UP001186944"/>
    </source>
</evidence>
<dbReference type="PANTHER" id="PTHR11730">
    <property type="entry name" value="AMMONIUM TRANSPORTER"/>
    <property type="match status" value="1"/>
</dbReference>
<feature type="transmembrane region" description="Helical" evidence="6">
    <location>
        <begin position="58"/>
        <end position="79"/>
    </location>
</feature>
<evidence type="ECO:0000256" key="5">
    <source>
        <dbReference type="SAM" id="MobiDB-lite"/>
    </source>
</evidence>
<feature type="region of interest" description="Disordered" evidence="5">
    <location>
        <begin position="224"/>
        <end position="261"/>
    </location>
</feature>
<keyword evidence="2 6" id="KW-0812">Transmembrane</keyword>
<feature type="domain" description="Ammonium transporter AmtB-like" evidence="7">
    <location>
        <begin position="2"/>
        <end position="223"/>
    </location>
</feature>
<protein>
    <recommendedName>
        <fullName evidence="7">Ammonium transporter AmtB-like domain-containing protein</fullName>
    </recommendedName>
</protein>
<keyword evidence="3 6" id="KW-1133">Transmembrane helix</keyword>